<keyword evidence="11 13" id="KW-0472">Membrane</keyword>
<keyword evidence="10" id="KW-0406">Ion transport</keyword>
<feature type="transmembrane region" description="Helical" evidence="13">
    <location>
        <begin position="58"/>
        <end position="80"/>
    </location>
</feature>
<organism evidence="14 15">
    <name type="scientific">Roseburia hominis</name>
    <dbReference type="NCBI Taxonomy" id="301301"/>
    <lineage>
        <taxon>Bacteria</taxon>
        <taxon>Bacillati</taxon>
        <taxon>Bacillota</taxon>
        <taxon>Clostridia</taxon>
        <taxon>Lachnospirales</taxon>
        <taxon>Lachnospiraceae</taxon>
        <taxon>Roseburia</taxon>
    </lineage>
</organism>
<evidence type="ECO:0000256" key="5">
    <source>
        <dbReference type="ARBA" id="ARBA00022448"/>
    </source>
</evidence>
<evidence type="ECO:0000256" key="1">
    <source>
        <dbReference type="ARBA" id="ARBA00003408"/>
    </source>
</evidence>
<evidence type="ECO:0000256" key="9">
    <source>
        <dbReference type="ARBA" id="ARBA00022989"/>
    </source>
</evidence>
<evidence type="ECO:0000256" key="8">
    <source>
        <dbReference type="ARBA" id="ARBA00022692"/>
    </source>
</evidence>
<sequence length="463" mass="50129">MKLAEFKEKYIGDRAFYKRYLYLALPMIVQNAITNLVSFLDNIMVGQLGTEQMSGVAIVNQLIFVYNLAVFGAVSAASIFGAQYYGKGNHKGHMYSFRFKLYAALLVTGLTILLFLTCGDNLISLYLTDTAGDGATDVALGYGLQYLGIMVVGLVPFAVNQAYATNIKETGQTMVPMAASFVAVGSNALLDYLLIFGIGPFPELGVAGAALATVIARYIEAFIIIVWAHSHTGQNLYLKGAYTGFGIPGEELKAIIVKGFPLMLNEVLWAAGMTAVTQCYSVRGLEVVAGLNIATTITNLFNIIYLQLGSCISIVVGQYLGAGELEEAKDADNKMIVFSVFCCVIVAGLMLVVGGFFPQIYNTTEEIKALATSFIAVSAMIMPFCSFSHASYFTLRSGGKTMVTFLFDSVFTWIVVVPAAFLLAHFTGLGIVGVYFLVQATELIKVVIGYRMVRSNVWLVQMV</sequence>
<feature type="transmembrane region" description="Helical" evidence="13">
    <location>
        <begin position="20"/>
        <end position="38"/>
    </location>
</feature>
<dbReference type="GO" id="GO:0005886">
    <property type="term" value="C:plasma membrane"/>
    <property type="evidence" value="ECO:0007669"/>
    <property type="project" value="UniProtKB-SubCell"/>
</dbReference>
<feature type="transmembrane region" description="Helical" evidence="13">
    <location>
        <begin position="369"/>
        <end position="390"/>
    </location>
</feature>
<feature type="transmembrane region" description="Helical" evidence="13">
    <location>
        <begin position="335"/>
        <end position="357"/>
    </location>
</feature>
<comment type="subcellular location">
    <subcellularLocation>
        <location evidence="2">Cell membrane</location>
        <topology evidence="2">Multi-pass membrane protein</topology>
    </subcellularLocation>
</comment>
<evidence type="ECO:0000313" key="14">
    <source>
        <dbReference type="EMBL" id="RGS40456.1"/>
    </source>
</evidence>
<dbReference type="GO" id="GO:0006811">
    <property type="term" value="P:monoatomic ion transport"/>
    <property type="evidence" value="ECO:0007669"/>
    <property type="project" value="UniProtKB-KW"/>
</dbReference>
<feature type="transmembrane region" description="Helical" evidence="13">
    <location>
        <begin position="175"/>
        <end position="198"/>
    </location>
</feature>
<protein>
    <recommendedName>
        <fullName evidence="4">Probable multidrug resistance protein NorM</fullName>
    </recommendedName>
    <alternativeName>
        <fullName evidence="12">Multidrug-efflux transporter</fullName>
    </alternativeName>
</protein>
<reference evidence="14 15" key="1">
    <citation type="submission" date="2018-08" db="EMBL/GenBank/DDBJ databases">
        <title>A genome reference for cultivated species of the human gut microbiota.</title>
        <authorList>
            <person name="Zou Y."/>
            <person name="Xue W."/>
            <person name="Luo G."/>
        </authorList>
    </citation>
    <scope>NUCLEOTIDE SEQUENCE [LARGE SCALE GENOMIC DNA]</scope>
    <source>
        <strain evidence="14 15">AF22-12AC</strain>
    </source>
</reference>
<keyword evidence="7" id="KW-1003">Cell membrane</keyword>
<evidence type="ECO:0000313" key="15">
    <source>
        <dbReference type="Proteomes" id="UP000266172"/>
    </source>
</evidence>
<comment type="function">
    <text evidence="1">Multidrug efflux pump.</text>
</comment>
<proteinExistence type="inferred from homology"/>
<comment type="similarity">
    <text evidence="3">Belongs to the multi antimicrobial extrusion (MATE) (TC 2.A.66.1) family.</text>
</comment>
<evidence type="ECO:0000256" key="13">
    <source>
        <dbReference type="SAM" id="Phobius"/>
    </source>
</evidence>
<gene>
    <name evidence="14" type="ORF">DWX93_10110</name>
</gene>
<keyword evidence="6" id="KW-0050">Antiport</keyword>
<keyword evidence="8 13" id="KW-0812">Transmembrane</keyword>
<evidence type="ECO:0000256" key="7">
    <source>
        <dbReference type="ARBA" id="ARBA00022475"/>
    </source>
</evidence>
<feature type="transmembrane region" description="Helical" evidence="13">
    <location>
        <begin position="101"/>
        <end position="123"/>
    </location>
</feature>
<feature type="transmembrane region" description="Helical" evidence="13">
    <location>
        <begin position="143"/>
        <end position="163"/>
    </location>
</feature>
<evidence type="ECO:0000256" key="2">
    <source>
        <dbReference type="ARBA" id="ARBA00004651"/>
    </source>
</evidence>
<evidence type="ECO:0000256" key="11">
    <source>
        <dbReference type="ARBA" id="ARBA00023136"/>
    </source>
</evidence>
<keyword evidence="9 13" id="KW-1133">Transmembrane helix</keyword>
<dbReference type="NCBIfam" id="TIGR00797">
    <property type="entry name" value="matE"/>
    <property type="match status" value="1"/>
</dbReference>
<dbReference type="Proteomes" id="UP000266172">
    <property type="component" value="Unassembled WGS sequence"/>
</dbReference>
<dbReference type="RefSeq" id="WP_118097539.1">
    <property type="nucleotide sequence ID" value="NZ_CATWOB010000050.1"/>
</dbReference>
<dbReference type="InterPro" id="IPR002528">
    <property type="entry name" value="MATE_fam"/>
</dbReference>
<dbReference type="AlphaFoldDB" id="A0A395V6F4"/>
<evidence type="ECO:0000256" key="6">
    <source>
        <dbReference type="ARBA" id="ARBA00022449"/>
    </source>
</evidence>
<dbReference type="InterPro" id="IPR050222">
    <property type="entry name" value="MATE_MdtK"/>
</dbReference>
<dbReference type="GO" id="GO:0015297">
    <property type="term" value="F:antiporter activity"/>
    <property type="evidence" value="ECO:0007669"/>
    <property type="project" value="UniProtKB-KW"/>
</dbReference>
<dbReference type="Pfam" id="PF01554">
    <property type="entry name" value="MatE"/>
    <property type="match status" value="2"/>
</dbReference>
<feature type="transmembrane region" description="Helical" evidence="13">
    <location>
        <begin position="300"/>
        <end position="320"/>
    </location>
</feature>
<accession>A0A395V6F4</accession>
<dbReference type="InterPro" id="IPR048279">
    <property type="entry name" value="MdtK-like"/>
</dbReference>
<name>A0A395V6F4_9FIRM</name>
<evidence type="ECO:0000256" key="3">
    <source>
        <dbReference type="ARBA" id="ARBA00010199"/>
    </source>
</evidence>
<dbReference type="PANTHER" id="PTHR43298">
    <property type="entry name" value="MULTIDRUG RESISTANCE PROTEIN NORM-RELATED"/>
    <property type="match status" value="1"/>
</dbReference>
<feature type="transmembrane region" description="Helical" evidence="13">
    <location>
        <begin position="410"/>
        <end position="438"/>
    </location>
</feature>
<feature type="transmembrane region" description="Helical" evidence="13">
    <location>
        <begin position="204"/>
        <end position="228"/>
    </location>
</feature>
<comment type="caution">
    <text evidence="14">The sequence shown here is derived from an EMBL/GenBank/DDBJ whole genome shotgun (WGS) entry which is preliminary data.</text>
</comment>
<keyword evidence="5" id="KW-0813">Transport</keyword>
<dbReference type="PIRSF" id="PIRSF006603">
    <property type="entry name" value="DinF"/>
    <property type="match status" value="1"/>
</dbReference>
<evidence type="ECO:0000256" key="10">
    <source>
        <dbReference type="ARBA" id="ARBA00023065"/>
    </source>
</evidence>
<dbReference type="EMBL" id="QRVL01000007">
    <property type="protein sequence ID" value="RGS40456.1"/>
    <property type="molecule type" value="Genomic_DNA"/>
</dbReference>
<evidence type="ECO:0000256" key="12">
    <source>
        <dbReference type="ARBA" id="ARBA00031636"/>
    </source>
</evidence>
<evidence type="ECO:0000256" key="4">
    <source>
        <dbReference type="ARBA" id="ARBA00020268"/>
    </source>
</evidence>
<dbReference type="GO" id="GO:0042910">
    <property type="term" value="F:xenobiotic transmembrane transporter activity"/>
    <property type="evidence" value="ECO:0007669"/>
    <property type="project" value="InterPro"/>
</dbReference>
<dbReference type="PANTHER" id="PTHR43298:SF2">
    <property type="entry name" value="FMN_FAD EXPORTER YEEO-RELATED"/>
    <property type="match status" value="1"/>
</dbReference>